<keyword evidence="3" id="KW-1133">Transmembrane helix</keyword>
<dbReference type="InterPro" id="IPR002502">
    <property type="entry name" value="Amidase_domain"/>
</dbReference>
<comment type="caution">
    <text evidence="6">The sequence shown here is derived from an EMBL/GenBank/DDBJ whole genome shotgun (WGS) entry which is preliminary data.</text>
</comment>
<gene>
    <name evidence="6" type="ORF">GCM10023215_23960</name>
</gene>
<dbReference type="InterPro" id="IPR015510">
    <property type="entry name" value="PGRP"/>
</dbReference>
<dbReference type="CDD" id="cd06583">
    <property type="entry name" value="PGRP"/>
    <property type="match status" value="1"/>
</dbReference>
<dbReference type="EMBL" id="BAABIC010000007">
    <property type="protein sequence ID" value="GAA4687489.1"/>
    <property type="molecule type" value="Genomic_DNA"/>
</dbReference>
<evidence type="ECO:0000259" key="4">
    <source>
        <dbReference type="SMART" id="SM00644"/>
    </source>
</evidence>
<dbReference type="PANTHER" id="PTHR11022:SF41">
    <property type="entry name" value="PEPTIDOGLYCAN-RECOGNITION PROTEIN LC-RELATED"/>
    <property type="match status" value="1"/>
</dbReference>
<dbReference type="Pfam" id="PF01510">
    <property type="entry name" value="Amidase_2"/>
    <property type="match status" value="1"/>
</dbReference>
<feature type="transmembrane region" description="Helical" evidence="3">
    <location>
        <begin position="20"/>
        <end position="40"/>
    </location>
</feature>
<proteinExistence type="inferred from homology"/>
<name>A0ABP8WFA7_9PSEU</name>
<reference evidence="7" key="1">
    <citation type="journal article" date="2019" name="Int. J. Syst. Evol. Microbiol.">
        <title>The Global Catalogue of Microorganisms (GCM) 10K type strain sequencing project: providing services to taxonomists for standard genome sequencing and annotation.</title>
        <authorList>
            <consortium name="The Broad Institute Genomics Platform"/>
            <consortium name="The Broad Institute Genome Sequencing Center for Infectious Disease"/>
            <person name="Wu L."/>
            <person name="Ma J."/>
        </authorList>
    </citation>
    <scope>NUCLEOTIDE SEQUENCE [LARGE SCALE GENOMIC DNA]</scope>
    <source>
        <strain evidence="7">JCM 18055</strain>
    </source>
</reference>
<dbReference type="Proteomes" id="UP001500325">
    <property type="component" value="Unassembled WGS sequence"/>
</dbReference>
<dbReference type="InterPro" id="IPR036505">
    <property type="entry name" value="Amidase/PGRP_sf"/>
</dbReference>
<evidence type="ECO:0000256" key="2">
    <source>
        <dbReference type="SAM" id="MobiDB-lite"/>
    </source>
</evidence>
<dbReference type="InterPro" id="IPR036366">
    <property type="entry name" value="PGBDSf"/>
</dbReference>
<feature type="domain" description="N-acetylmuramoyl-L-alanine amidase" evidence="4">
    <location>
        <begin position="64"/>
        <end position="215"/>
    </location>
</feature>
<evidence type="ECO:0000313" key="6">
    <source>
        <dbReference type="EMBL" id="GAA4687489.1"/>
    </source>
</evidence>
<dbReference type="InterPro" id="IPR036365">
    <property type="entry name" value="PGBD-like_sf"/>
</dbReference>
<dbReference type="Pfam" id="PF01471">
    <property type="entry name" value="PG_binding_1"/>
    <property type="match status" value="1"/>
</dbReference>
<keyword evidence="3" id="KW-0472">Membrane</keyword>
<keyword evidence="7" id="KW-1185">Reference proteome</keyword>
<dbReference type="InterPro" id="IPR002477">
    <property type="entry name" value="Peptidoglycan-bd-like"/>
</dbReference>
<comment type="similarity">
    <text evidence="1">Belongs to the N-acetylmuramoyl-L-alanine amidase 2 family.</text>
</comment>
<sequence>MGRRRGVTGVVRGDLGRRGFVLGGLTTGALIAAPGIGWAGERPGGGAVTDGVASPDIIDCAGWGARPNSAIVPIWNQRPVKILVHHTASANVADTSRAAADRVARAIQNFHMDSRGWLDTGQHFTISRGGFVLEGRHRSLEVLRIGQRQVEGAHCTGQNVVAVGIENEGTYIDQDPPGALWDSLRTTCAYICGQYGIAPTELYGHRDFKNTICPGDRLYGMLPRLRSEVAEVLGRRVEEADTHKASWPLLRAGDTGDAVLAAQYLLRDAGVRTNADGRYSPATVAAVTEFQQATGAEEPNGILGGESWPVLARTVHRTAEAGSDAARAVGVLTAGRSAEAVPETVDHPAWQDLLGTSGSPVNTAVDPAGPPQ</sequence>
<dbReference type="Gene3D" id="3.40.80.10">
    <property type="entry name" value="Peptidoglycan recognition protein-like"/>
    <property type="match status" value="1"/>
</dbReference>
<accession>A0ABP8WFA7</accession>
<dbReference type="Gene3D" id="1.10.101.10">
    <property type="entry name" value="PGBD-like superfamily/PGBD"/>
    <property type="match status" value="1"/>
</dbReference>
<evidence type="ECO:0000313" key="7">
    <source>
        <dbReference type="Proteomes" id="UP001500325"/>
    </source>
</evidence>
<organism evidence="6 7">
    <name type="scientific">Pseudonocardia yuanmonensis</name>
    <dbReference type="NCBI Taxonomy" id="1095914"/>
    <lineage>
        <taxon>Bacteria</taxon>
        <taxon>Bacillati</taxon>
        <taxon>Actinomycetota</taxon>
        <taxon>Actinomycetes</taxon>
        <taxon>Pseudonocardiales</taxon>
        <taxon>Pseudonocardiaceae</taxon>
        <taxon>Pseudonocardia</taxon>
    </lineage>
</organism>
<feature type="region of interest" description="Disordered" evidence="2">
    <location>
        <begin position="353"/>
        <end position="372"/>
    </location>
</feature>
<dbReference type="PANTHER" id="PTHR11022">
    <property type="entry name" value="PEPTIDOGLYCAN RECOGNITION PROTEIN"/>
    <property type="match status" value="1"/>
</dbReference>
<feature type="domain" description="Peptidoglycan recognition protein family" evidence="5">
    <location>
        <begin position="55"/>
        <end position="209"/>
    </location>
</feature>
<dbReference type="SUPFAM" id="SSF55846">
    <property type="entry name" value="N-acetylmuramoyl-L-alanine amidase-like"/>
    <property type="match status" value="1"/>
</dbReference>
<evidence type="ECO:0000256" key="1">
    <source>
        <dbReference type="ARBA" id="ARBA00007553"/>
    </source>
</evidence>
<dbReference type="SMART" id="SM00644">
    <property type="entry name" value="Ami_2"/>
    <property type="match status" value="1"/>
</dbReference>
<evidence type="ECO:0000256" key="3">
    <source>
        <dbReference type="SAM" id="Phobius"/>
    </source>
</evidence>
<protein>
    <submittedName>
        <fullName evidence="6">N-acetylmuramoyl-L-alanine amidase</fullName>
    </submittedName>
</protein>
<evidence type="ECO:0000259" key="5">
    <source>
        <dbReference type="SMART" id="SM00701"/>
    </source>
</evidence>
<dbReference type="SUPFAM" id="SSF47090">
    <property type="entry name" value="PGBD-like"/>
    <property type="match status" value="1"/>
</dbReference>
<dbReference type="SMART" id="SM00701">
    <property type="entry name" value="PGRP"/>
    <property type="match status" value="1"/>
</dbReference>
<keyword evidence="3" id="KW-0812">Transmembrane</keyword>
<dbReference type="InterPro" id="IPR006619">
    <property type="entry name" value="PGRP_domain_met/bac"/>
</dbReference>